<dbReference type="AlphaFoldDB" id="A0A660S4P2"/>
<dbReference type="PANTHER" id="PTHR10472">
    <property type="entry name" value="D-TYROSYL-TRNA TYR DEACYLASE"/>
    <property type="match status" value="1"/>
</dbReference>
<dbReference type="EMBL" id="QNBC01000150">
    <property type="protein sequence ID" value="RKX64569.1"/>
    <property type="molecule type" value="Genomic_DNA"/>
</dbReference>
<sequence length="143" mass="16081">MKTVIQRVNYCKVVVAEKVVSSINKGILILIGIEKSDTFDMVNRYSEKILKLGIFKNSNGKLGRTILEEKCDIMIISQITLIANLNKGKKPDFSNSATVDDAKRLYSHFVDIFKETGLNVKTGEFGEYMKVELENDGPVTFII</sequence>
<dbReference type="GO" id="GO:0005737">
    <property type="term" value="C:cytoplasm"/>
    <property type="evidence" value="ECO:0007669"/>
    <property type="project" value="InterPro"/>
</dbReference>
<reference evidence="2 3" key="1">
    <citation type="submission" date="2018-06" db="EMBL/GenBank/DDBJ databases">
        <title>Extensive metabolic versatility and redundancy in microbially diverse, dynamic hydrothermal sediments.</title>
        <authorList>
            <person name="Dombrowski N."/>
            <person name="Teske A."/>
            <person name="Baker B.J."/>
        </authorList>
    </citation>
    <scope>NUCLEOTIDE SEQUENCE [LARGE SCALE GENOMIC DNA]</scope>
    <source>
        <strain evidence="2">B35_G9</strain>
    </source>
</reference>
<accession>A0A660S4P2</accession>
<dbReference type="FunFam" id="3.50.80.10:FF:000001">
    <property type="entry name" value="D-aminoacyl-tRNA deacylase"/>
    <property type="match status" value="1"/>
</dbReference>
<evidence type="ECO:0000256" key="1">
    <source>
        <dbReference type="ARBA" id="ARBA00009673"/>
    </source>
</evidence>
<dbReference type="Proteomes" id="UP000282321">
    <property type="component" value="Unassembled WGS sequence"/>
</dbReference>
<name>A0A660S4P2_UNCT6</name>
<dbReference type="SUPFAM" id="SSF69500">
    <property type="entry name" value="DTD-like"/>
    <property type="match status" value="1"/>
</dbReference>
<proteinExistence type="inferred from homology"/>
<organism evidence="2 3">
    <name type="scientific">candidate division TA06 bacterium</name>
    <dbReference type="NCBI Taxonomy" id="2250710"/>
    <lineage>
        <taxon>Bacteria</taxon>
        <taxon>Bacteria division TA06</taxon>
    </lineage>
</organism>
<comment type="caution">
    <text evidence="2">The sequence shown here is derived from an EMBL/GenBank/DDBJ whole genome shotgun (WGS) entry which is preliminary data.</text>
</comment>
<dbReference type="InterPro" id="IPR023509">
    <property type="entry name" value="DTD-like_sf"/>
</dbReference>
<dbReference type="Pfam" id="PF02580">
    <property type="entry name" value="Tyr_Deacylase"/>
    <property type="match status" value="1"/>
</dbReference>
<comment type="similarity">
    <text evidence="1">Belongs to the DTD family.</text>
</comment>
<dbReference type="NCBIfam" id="TIGR00256">
    <property type="entry name" value="D-aminoacyl-tRNA deacylase"/>
    <property type="match status" value="1"/>
</dbReference>
<dbReference type="InterPro" id="IPR003732">
    <property type="entry name" value="Daa-tRNA_deacyls_DTD"/>
</dbReference>
<gene>
    <name evidence="2" type="ORF">DRP44_08095</name>
</gene>
<dbReference type="PANTHER" id="PTHR10472:SF5">
    <property type="entry name" value="D-AMINOACYL-TRNA DEACYLASE 1"/>
    <property type="match status" value="1"/>
</dbReference>
<protein>
    <submittedName>
        <fullName evidence="2">D-tyrosyl-tRNA(Tyr) deacylase</fullName>
    </submittedName>
</protein>
<dbReference type="Gene3D" id="3.50.80.10">
    <property type="entry name" value="D-tyrosyl-tRNA(Tyr) deacylase"/>
    <property type="match status" value="1"/>
</dbReference>
<dbReference type="GO" id="GO:0051500">
    <property type="term" value="F:D-tyrosyl-tRNA(Tyr) deacylase activity"/>
    <property type="evidence" value="ECO:0007669"/>
    <property type="project" value="TreeGrafter"/>
</dbReference>
<evidence type="ECO:0000313" key="3">
    <source>
        <dbReference type="Proteomes" id="UP000282321"/>
    </source>
</evidence>
<evidence type="ECO:0000313" key="2">
    <source>
        <dbReference type="EMBL" id="RKX64569.1"/>
    </source>
</evidence>